<protein>
    <submittedName>
        <fullName evidence="3">Alpha/beta fold hydrolase</fullName>
    </submittedName>
</protein>
<accession>A0A5R9J5J9</accession>
<dbReference type="Gene3D" id="3.40.50.1820">
    <property type="entry name" value="alpha/beta hydrolase"/>
    <property type="match status" value="1"/>
</dbReference>
<evidence type="ECO:0000313" key="4">
    <source>
        <dbReference type="Proteomes" id="UP000305654"/>
    </source>
</evidence>
<dbReference type="Pfam" id="PF00561">
    <property type="entry name" value="Abhydrolase_1"/>
    <property type="match status" value="1"/>
</dbReference>
<dbReference type="GO" id="GO:0016747">
    <property type="term" value="F:acyltransferase activity, transferring groups other than amino-acyl groups"/>
    <property type="evidence" value="ECO:0007669"/>
    <property type="project" value="InterPro"/>
</dbReference>
<evidence type="ECO:0000259" key="2">
    <source>
        <dbReference type="Pfam" id="PF00561"/>
    </source>
</evidence>
<feature type="active site" description="Nucleophile" evidence="1">
    <location>
        <position position="131"/>
    </location>
</feature>
<dbReference type="InterPro" id="IPR008220">
    <property type="entry name" value="HAT_MetX-like"/>
</dbReference>
<dbReference type="PIRSF" id="PIRSF000443">
    <property type="entry name" value="Homoser_Ac_trans"/>
    <property type="match status" value="1"/>
</dbReference>
<feature type="active site" evidence="1">
    <location>
        <position position="314"/>
    </location>
</feature>
<name>A0A5R9J5J9_9PROT</name>
<dbReference type="EMBL" id="VCDI01000002">
    <property type="protein sequence ID" value="TLU72900.1"/>
    <property type="molecule type" value="Genomic_DNA"/>
</dbReference>
<dbReference type="PANTHER" id="PTHR32268:SF15">
    <property type="entry name" value="HOMOSERINE ACETYLTRANSFERASE FAMILY PROTEIN (AFU_ORTHOLOGUE AFUA_1G15350)"/>
    <property type="match status" value="1"/>
</dbReference>
<feature type="active site" evidence="1">
    <location>
        <position position="285"/>
    </location>
</feature>
<dbReference type="SUPFAM" id="SSF53474">
    <property type="entry name" value="alpha/beta-Hydrolases"/>
    <property type="match status" value="1"/>
</dbReference>
<dbReference type="InterPro" id="IPR000073">
    <property type="entry name" value="AB_hydrolase_1"/>
</dbReference>
<dbReference type="OrthoDB" id="9800754at2"/>
<dbReference type="Proteomes" id="UP000305654">
    <property type="component" value="Unassembled WGS sequence"/>
</dbReference>
<comment type="caution">
    <text evidence="3">The sequence shown here is derived from an EMBL/GenBank/DDBJ whole genome shotgun (WGS) entry which is preliminary data.</text>
</comment>
<dbReference type="InterPro" id="IPR029058">
    <property type="entry name" value="AB_hydrolase_fold"/>
</dbReference>
<gene>
    <name evidence="3" type="ORF">FE263_05410</name>
</gene>
<dbReference type="AlphaFoldDB" id="A0A5R9J5J9"/>
<dbReference type="RefSeq" id="WP_138324974.1">
    <property type="nucleotide sequence ID" value="NZ_VCDI01000002.1"/>
</dbReference>
<sequence length="349" mass="38386">MQTEPTWPTEEGIFELGVLALQGGGTLPDARLAWKSYGTLSPARDNVILYPTSYSATHHGQEWLIGPGRILDATRWFILTPDMFGNGLSSSPSNTEVYPPLVTTADNVAAQRRLLRERFGIERLACVYGFSMGAQQAYHWAALHPGEVERAIVVCGSARTAVHNRVFLQALLATLEAAPEHLGGGRFASEPHAALRAFARIYAGWAMSQDWYRAGLHLQTAGSLDDFLDREWEPGFSSCRAADLYAQARTWEAGDISANELYGGDLERALAAIQARVLLMPATTDLYFRVADNEAELPHLRHAELRPIPTIWGHRAGSPSRSPEDEQFLRRAVADWLGRDPVDGGLPAV</sequence>
<feature type="domain" description="AB hydrolase-1" evidence="2">
    <location>
        <begin position="71"/>
        <end position="200"/>
    </location>
</feature>
<keyword evidence="3" id="KW-0378">Hydrolase</keyword>
<dbReference type="PANTHER" id="PTHR32268">
    <property type="entry name" value="HOMOSERINE O-ACETYLTRANSFERASE"/>
    <property type="match status" value="1"/>
</dbReference>
<evidence type="ECO:0000313" key="3">
    <source>
        <dbReference type="EMBL" id="TLU72900.1"/>
    </source>
</evidence>
<proteinExistence type="predicted"/>
<reference evidence="3 4" key="1">
    <citation type="submission" date="2019-05" db="EMBL/GenBank/DDBJ databases">
        <authorList>
            <person name="Pankratov T."/>
            <person name="Grouzdev D."/>
        </authorList>
    </citation>
    <scope>NUCLEOTIDE SEQUENCE [LARGE SCALE GENOMIC DNA]</scope>
    <source>
        <strain evidence="3 4">KEBCLARHB70R</strain>
    </source>
</reference>
<keyword evidence="4" id="KW-1185">Reference proteome</keyword>
<evidence type="ECO:0000256" key="1">
    <source>
        <dbReference type="PIRSR" id="PIRSR000443-1"/>
    </source>
</evidence>
<dbReference type="GO" id="GO:0016787">
    <property type="term" value="F:hydrolase activity"/>
    <property type="evidence" value="ECO:0007669"/>
    <property type="project" value="UniProtKB-KW"/>
</dbReference>
<dbReference type="NCBIfam" id="NF005757">
    <property type="entry name" value="PRK07581.1"/>
    <property type="match status" value="1"/>
</dbReference>
<organism evidence="3 4">
    <name type="scientific">Lichenicoccus roseus</name>
    <dbReference type="NCBI Taxonomy" id="2683649"/>
    <lineage>
        <taxon>Bacteria</taxon>
        <taxon>Pseudomonadati</taxon>
        <taxon>Pseudomonadota</taxon>
        <taxon>Alphaproteobacteria</taxon>
        <taxon>Acetobacterales</taxon>
        <taxon>Acetobacteraceae</taxon>
        <taxon>Lichenicoccus</taxon>
    </lineage>
</organism>